<dbReference type="PROSITE" id="PS50846">
    <property type="entry name" value="HMA_2"/>
    <property type="match status" value="1"/>
</dbReference>
<sequence length="592" mass="62933">MHCRSCEILIEDELSQIPGVCQVNVSEKKASAEVYYDSDTLRVFDIEGAVQKAGYEVGFNDKKPWLSKNIADYADVFYAGVALFFIYIIVNILGLNKLFGVSGGHPTSLVTVLIVGLTAGFSTCMALVGGLILGTATRYAQKHPDASNRQRFTPHLWFNAGRISSYAVFGAVIGGVGSFFQFSGFSLGFLTLAVALVMLTIGIQLTGLFPRLDGFRFTLPKGIGRFFGIKDQDTSEYSHKNSFLMGASTFFLPCGFTQAMQLYAMSSGNILSGMLIMGVFAIGTAPGLLGVGGLTSVIRGVFAQKFFKFAGVAVMALSLFNMNNAFNLIGWNPAEILSTGNNVLAVSSDTSVVRDGNVQVVTMTQKTYGYEPNSFTITKGIPVKWIVNSVDSNSCASSIVSSQIGVRINLHPGDNIIEFTPKETGKINFSCMMGMYRGSFDVVDSGAQVPQDQVLAVNAPSLQPQAPAPGTGGGSCGGSGGCGCGGAQKPVVEQVAPTVAIKNDVQVIKTTYTANNDISPNTFTVKAGVPVRMEIEAKDNGSGCMGSIMVPRLTQPEFLEKGKTITFTFTPAEGVYPITCAMGVPRGKIKVQ</sequence>
<dbReference type="InterPro" id="IPR028096">
    <property type="entry name" value="EfeO_Cupredoxin"/>
</dbReference>
<evidence type="ECO:0000256" key="1">
    <source>
        <dbReference type="SAM" id="Phobius"/>
    </source>
</evidence>
<evidence type="ECO:0000259" key="2">
    <source>
        <dbReference type="PROSITE" id="PS50846"/>
    </source>
</evidence>
<evidence type="ECO:0000313" key="4">
    <source>
        <dbReference type="Proteomes" id="UP000176854"/>
    </source>
</evidence>
<feature type="transmembrane region" description="Helical" evidence="1">
    <location>
        <begin position="156"/>
        <end position="180"/>
    </location>
</feature>
<keyword evidence="1" id="KW-1133">Transmembrane helix</keyword>
<feature type="domain" description="HMA" evidence="2">
    <location>
        <begin position="1"/>
        <end position="58"/>
    </location>
</feature>
<proteinExistence type="predicted"/>
<dbReference type="AlphaFoldDB" id="A0A1F5Z8B2"/>
<feature type="transmembrane region" description="Helical" evidence="1">
    <location>
        <begin position="186"/>
        <end position="209"/>
    </location>
</feature>
<dbReference type="Gene3D" id="3.30.70.100">
    <property type="match status" value="1"/>
</dbReference>
<dbReference type="GO" id="GO:0046872">
    <property type="term" value="F:metal ion binding"/>
    <property type="evidence" value="ECO:0007669"/>
    <property type="project" value="InterPro"/>
</dbReference>
<comment type="caution">
    <text evidence="3">The sequence shown here is derived from an EMBL/GenBank/DDBJ whole genome shotgun (WGS) entry which is preliminary data.</text>
</comment>
<feature type="transmembrane region" description="Helical" evidence="1">
    <location>
        <begin position="243"/>
        <end position="264"/>
    </location>
</feature>
<dbReference type="STRING" id="1798373.A2154_04820"/>
<dbReference type="CDD" id="cd00371">
    <property type="entry name" value="HMA"/>
    <property type="match status" value="1"/>
</dbReference>
<feature type="transmembrane region" description="Helical" evidence="1">
    <location>
        <begin position="107"/>
        <end position="135"/>
    </location>
</feature>
<dbReference type="Pfam" id="PF00403">
    <property type="entry name" value="HMA"/>
    <property type="match status" value="1"/>
</dbReference>
<accession>A0A1F5Z8B2</accession>
<keyword evidence="1" id="KW-0472">Membrane</keyword>
<keyword evidence="1" id="KW-0812">Transmembrane</keyword>
<organism evidence="3 4">
    <name type="scientific">Candidatus Gottesmanbacteria bacterium RBG_16_43_7</name>
    <dbReference type="NCBI Taxonomy" id="1798373"/>
    <lineage>
        <taxon>Bacteria</taxon>
        <taxon>Candidatus Gottesmaniibacteriota</taxon>
    </lineage>
</organism>
<feature type="transmembrane region" description="Helical" evidence="1">
    <location>
        <begin position="270"/>
        <end position="294"/>
    </location>
</feature>
<reference evidence="3 4" key="1">
    <citation type="journal article" date="2016" name="Nat. Commun.">
        <title>Thousands of microbial genomes shed light on interconnected biogeochemical processes in an aquifer system.</title>
        <authorList>
            <person name="Anantharaman K."/>
            <person name="Brown C.T."/>
            <person name="Hug L.A."/>
            <person name="Sharon I."/>
            <person name="Castelle C.J."/>
            <person name="Probst A.J."/>
            <person name="Thomas B.C."/>
            <person name="Singh A."/>
            <person name="Wilkins M.J."/>
            <person name="Karaoz U."/>
            <person name="Brodie E.L."/>
            <person name="Williams K.H."/>
            <person name="Hubbard S.S."/>
            <person name="Banfield J.F."/>
        </authorList>
    </citation>
    <scope>NUCLEOTIDE SEQUENCE [LARGE SCALE GENOMIC DNA]</scope>
</reference>
<dbReference type="SUPFAM" id="SSF49503">
    <property type="entry name" value="Cupredoxins"/>
    <property type="match status" value="2"/>
</dbReference>
<dbReference type="Proteomes" id="UP000176854">
    <property type="component" value="Unassembled WGS sequence"/>
</dbReference>
<dbReference type="Pfam" id="PF13473">
    <property type="entry name" value="Cupredoxin_1"/>
    <property type="match status" value="2"/>
</dbReference>
<dbReference type="InterPro" id="IPR008972">
    <property type="entry name" value="Cupredoxin"/>
</dbReference>
<dbReference type="EMBL" id="MFJC01000054">
    <property type="protein sequence ID" value="OGG08666.1"/>
    <property type="molecule type" value="Genomic_DNA"/>
</dbReference>
<name>A0A1F5Z8B2_9BACT</name>
<dbReference type="InterPro" id="IPR006121">
    <property type="entry name" value="HMA_dom"/>
</dbReference>
<gene>
    <name evidence="3" type="ORF">A2154_04820</name>
</gene>
<protein>
    <recommendedName>
        <fullName evidence="2">HMA domain-containing protein</fullName>
    </recommendedName>
</protein>
<dbReference type="SUPFAM" id="SSF55008">
    <property type="entry name" value="HMA, heavy metal-associated domain"/>
    <property type="match status" value="1"/>
</dbReference>
<dbReference type="PANTHER" id="PTHR42208">
    <property type="entry name" value="HEAVY METAL TRANSPORTER-RELATED"/>
    <property type="match status" value="1"/>
</dbReference>
<dbReference type="Gene3D" id="2.60.40.420">
    <property type="entry name" value="Cupredoxins - blue copper proteins"/>
    <property type="match status" value="2"/>
</dbReference>
<feature type="transmembrane region" description="Helical" evidence="1">
    <location>
        <begin position="76"/>
        <end position="95"/>
    </location>
</feature>
<dbReference type="Pfam" id="PF13386">
    <property type="entry name" value="DsbD_2"/>
    <property type="match status" value="1"/>
</dbReference>
<evidence type="ECO:0000313" key="3">
    <source>
        <dbReference type="EMBL" id="OGG08666.1"/>
    </source>
</evidence>
<feature type="transmembrane region" description="Helical" evidence="1">
    <location>
        <begin position="306"/>
        <end position="326"/>
    </location>
</feature>
<dbReference type="InterPro" id="IPR039447">
    <property type="entry name" value="UreH-like_TM_dom"/>
</dbReference>
<dbReference type="PANTHER" id="PTHR42208:SF1">
    <property type="entry name" value="HEAVY METAL TRANSPORTER"/>
    <property type="match status" value="1"/>
</dbReference>
<dbReference type="InterPro" id="IPR036163">
    <property type="entry name" value="HMA_dom_sf"/>
</dbReference>